<dbReference type="EMBL" id="CAXITT010000630">
    <property type="protein sequence ID" value="CAL1544567.1"/>
    <property type="molecule type" value="Genomic_DNA"/>
</dbReference>
<dbReference type="Pfam" id="PF13637">
    <property type="entry name" value="Ank_4"/>
    <property type="match status" value="1"/>
</dbReference>
<evidence type="ECO:0000256" key="11">
    <source>
        <dbReference type="SAM" id="Phobius"/>
    </source>
</evidence>
<feature type="compositionally biased region" description="Polar residues" evidence="10">
    <location>
        <begin position="1381"/>
        <end position="1390"/>
    </location>
</feature>
<keyword evidence="3 11" id="KW-0812">Transmembrane</keyword>
<feature type="compositionally biased region" description="Low complexity" evidence="10">
    <location>
        <begin position="1632"/>
        <end position="1643"/>
    </location>
</feature>
<evidence type="ECO:0000256" key="5">
    <source>
        <dbReference type="ARBA" id="ARBA00022989"/>
    </source>
</evidence>
<comment type="caution">
    <text evidence="13">The sequence shown here is derived from an EMBL/GenBank/DDBJ whole genome shotgun (WGS) entry which is preliminary data.</text>
</comment>
<comment type="subcellular location">
    <subcellularLocation>
        <location evidence="1">Membrane</location>
        <topology evidence="1">Multi-pass membrane protein</topology>
    </subcellularLocation>
</comment>
<dbReference type="Gene3D" id="1.25.40.20">
    <property type="entry name" value="Ankyrin repeat-containing domain"/>
    <property type="match status" value="1"/>
</dbReference>
<dbReference type="GO" id="GO:0070679">
    <property type="term" value="F:inositol 1,4,5 trisphosphate binding"/>
    <property type="evidence" value="ECO:0007669"/>
    <property type="project" value="TreeGrafter"/>
</dbReference>
<feature type="compositionally biased region" description="Polar residues" evidence="10">
    <location>
        <begin position="1023"/>
        <end position="1049"/>
    </location>
</feature>
<keyword evidence="4" id="KW-0677">Repeat</keyword>
<feature type="region of interest" description="Disordered" evidence="10">
    <location>
        <begin position="815"/>
        <end position="843"/>
    </location>
</feature>
<keyword evidence="5 11" id="KW-1133">Transmembrane helix</keyword>
<dbReference type="InterPro" id="IPR013555">
    <property type="entry name" value="TRP_dom"/>
</dbReference>
<reference evidence="13 14" key="1">
    <citation type="submission" date="2024-04" db="EMBL/GenBank/DDBJ databases">
        <authorList>
            <consortium name="Genoscope - CEA"/>
            <person name="William W."/>
        </authorList>
    </citation>
    <scope>NUCLEOTIDE SEQUENCE [LARGE SCALE GENOMIC DNA]</scope>
</reference>
<feature type="transmembrane region" description="Helical" evidence="11">
    <location>
        <begin position="363"/>
        <end position="383"/>
    </location>
</feature>
<feature type="compositionally biased region" description="Basic and acidic residues" evidence="10">
    <location>
        <begin position="989"/>
        <end position="1000"/>
    </location>
</feature>
<dbReference type="InterPro" id="IPR005821">
    <property type="entry name" value="Ion_trans_dom"/>
</dbReference>
<keyword evidence="8 11" id="KW-0472">Membrane</keyword>
<dbReference type="Proteomes" id="UP001497497">
    <property type="component" value="Unassembled WGS sequence"/>
</dbReference>
<dbReference type="PANTHER" id="PTHR10117:SF79">
    <property type="entry name" value="SHORT TRANSIENT RECEPTOR POTENTIAL CHANNEL 3-LIKE"/>
    <property type="match status" value="1"/>
</dbReference>
<accession>A0AAV2IEP2</accession>
<feature type="transmembrane region" description="Helical" evidence="11">
    <location>
        <begin position="558"/>
        <end position="579"/>
    </location>
</feature>
<feature type="transmembrane region" description="Helical" evidence="11">
    <location>
        <begin position="640"/>
        <end position="661"/>
    </location>
</feature>
<evidence type="ECO:0000313" key="14">
    <source>
        <dbReference type="Proteomes" id="UP001497497"/>
    </source>
</evidence>
<keyword evidence="14" id="KW-1185">Reference proteome</keyword>
<feature type="region of interest" description="Disordered" evidence="10">
    <location>
        <begin position="1353"/>
        <end position="1390"/>
    </location>
</feature>
<protein>
    <recommendedName>
        <fullName evidence="12">Transient receptor ion channel domain-containing protein</fullName>
    </recommendedName>
</protein>
<proteinExistence type="predicted"/>
<evidence type="ECO:0000259" key="12">
    <source>
        <dbReference type="SMART" id="SM01420"/>
    </source>
</evidence>
<feature type="transmembrane region" description="Helical" evidence="11">
    <location>
        <begin position="395"/>
        <end position="415"/>
    </location>
</feature>
<dbReference type="InterPro" id="IPR002153">
    <property type="entry name" value="TRPC_channel"/>
</dbReference>
<feature type="transmembrane region" description="Helical" evidence="11">
    <location>
        <begin position="427"/>
        <end position="449"/>
    </location>
</feature>
<dbReference type="GO" id="GO:0005886">
    <property type="term" value="C:plasma membrane"/>
    <property type="evidence" value="ECO:0007669"/>
    <property type="project" value="TreeGrafter"/>
</dbReference>
<dbReference type="SMART" id="SM01420">
    <property type="entry name" value="TRP_2"/>
    <property type="match status" value="1"/>
</dbReference>
<evidence type="ECO:0000256" key="8">
    <source>
        <dbReference type="ARBA" id="ARBA00023136"/>
    </source>
</evidence>
<dbReference type="Pfam" id="PF08344">
    <property type="entry name" value="TRP_2"/>
    <property type="match status" value="1"/>
</dbReference>
<feature type="region of interest" description="Disordered" evidence="10">
    <location>
        <begin position="1580"/>
        <end position="1660"/>
    </location>
</feature>
<dbReference type="GO" id="GO:0007338">
    <property type="term" value="P:single fertilization"/>
    <property type="evidence" value="ECO:0007669"/>
    <property type="project" value="TreeGrafter"/>
</dbReference>
<feature type="compositionally biased region" description="Low complexity" evidence="10">
    <location>
        <begin position="925"/>
        <end position="939"/>
    </location>
</feature>
<organism evidence="13 14">
    <name type="scientific">Lymnaea stagnalis</name>
    <name type="common">Great pond snail</name>
    <name type="synonym">Helix stagnalis</name>
    <dbReference type="NCBI Taxonomy" id="6523"/>
    <lineage>
        <taxon>Eukaryota</taxon>
        <taxon>Metazoa</taxon>
        <taxon>Spiralia</taxon>
        <taxon>Lophotrochozoa</taxon>
        <taxon>Mollusca</taxon>
        <taxon>Gastropoda</taxon>
        <taxon>Heterobranchia</taxon>
        <taxon>Euthyneura</taxon>
        <taxon>Panpulmonata</taxon>
        <taxon>Hygrophila</taxon>
        <taxon>Lymnaeoidea</taxon>
        <taxon>Lymnaeidae</taxon>
        <taxon>Lymnaea</taxon>
    </lineage>
</organism>
<evidence type="ECO:0000256" key="7">
    <source>
        <dbReference type="ARBA" id="ARBA00023065"/>
    </source>
</evidence>
<feature type="region of interest" description="Disordered" evidence="10">
    <location>
        <begin position="1293"/>
        <end position="1328"/>
    </location>
</feature>
<name>A0AAV2IEP2_LYMST</name>
<dbReference type="Pfam" id="PF00520">
    <property type="entry name" value="Ion_trans"/>
    <property type="match status" value="1"/>
</dbReference>
<feature type="region of interest" description="Disordered" evidence="10">
    <location>
        <begin position="1109"/>
        <end position="1201"/>
    </location>
</feature>
<evidence type="ECO:0000256" key="2">
    <source>
        <dbReference type="ARBA" id="ARBA00022448"/>
    </source>
</evidence>
<dbReference type="SMART" id="SM00248">
    <property type="entry name" value="ANK"/>
    <property type="match status" value="3"/>
</dbReference>
<dbReference type="Gene3D" id="1.10.287.70">
    <property type="match status" value="1"/>
</dbReference>
<dbReference type="GO" id="GO:0051480">
    <property type="term" value="P:regulation of cytosolic calcium ion concentration"/>
    <property type="evidence" value="ECO:0007669"/>
    <property type="project" value="TreeGrafter"/>
</dbReference>
<feature type="region of interest" description="Disordered" evidence="10">
    <location>
        <begin position="14"/>
        <end position="58"/>
    </location>
</feature>
<dbReference type="PRINTS" id="PR01097">
    <property type="entry name" value="TRNSRECEPTRP"/>
</dbReference>
<keyword evidence="2" id="KW-0813">Transport</keyword>
<evidence type="ECO:0000256" key="4">
    <source>
        <dbReference type="ARBA" id="ARBA00022737"/>
    </source>
</evidence>
<evidence type="ECO:0000313" key="13">
    <source>
        <dbReference type="EMBL" id="CAL1544567.1"/>
    </source>
</evidence>
<evidence type="ECO:0000256" key="6">
    <source>
        <dbReference type="ARBA" id="ARBA00023043"/>
    </source>
</evidence>
<feature type="compositionally biased region" description="Basic and acidic residues" evidence="10">
    <location>
        <begin position="18"/>
        <end position="55"/>
    </location>
</feature>
<keyword evidence="6" id="KW-0040">ANK repeat</keyword>
<keyword evidence="9" id="KW-0407">Ion channel</keyword>
<feature type="compositionally biased region" description="Basic and acidic residues" evidence="10">
    <location>
        <begin position="1366"/>
        <end position="1380"/>
    </location>
</feature>
<dbReference type="SUPFAM" id="SSF48403">
    <property type="entry name" value="Ankyrin repeat"/>
    <property type="match status" value="1"/>
</dbReference>
<feature type="compositionally biased region" description="Polar residues" evidence="10">
    <location>
        <begin position="1307"/>
        <end position="1319"/>
    </location>
</feature>
<evidence type="ECO:0000256" key="3">
    <source>
        <dbReference type="ARBA" id="ARBA00022692"/>
    </source>
</evidence>
<dbReference type="GO" id="GO:0015279">
    <property type="term" value="F:store-operated calcium channel activity"/>
    <property type="evidence" value="ECO:0007669"/>
    <property type="project" value="TreeGrafter"/>
</dbReference>
<evidence type="ECO:0000256" key="10">
    <source>
        <dbReference type="SAM" id="MobiDB-lite"/>
    </source>
</evidence>
<keyword evidence="7" id="KW-0406">Ion transport</keyword>
<feature type="region of interest" description="Disordered" evidence="10">
    <location>
        <begin position="1404"/>
        <end position="1436"/>
    </location>
</feature>
<dbReference type="InterPro" id="IPR036770">
    <property type="entry name" value="Ankyrin_rpt-contain_sf"/>
</dbReference>
<sequence>MSRSSFGFRRSFNTGRKLSRENRKDIPGQARSEHNDMHEKRQRSRHDNSDADKATRSIFGDVPLTDTERRFLWAAQSGNLPALEVLVEEAGTFNLSCRDYLGRTALQLAVLGEHYDCIQLLLEKSRLDVIEEGLLHAIKTENVKICDMFLAHPVYSDQRSRMQLEFQHGFYEQEDSSSSFAPDITPIVLAAQCNNFDIVHMLIQKGFTIPTPHNYFCLCTECYNHKNFDRVVHSKSRLNAYRGLASTAYLALSCDDPIYAAFELSRSLQKLAEREKEHKSEYRGLSDKCKNFAVDLLDQCRTNEEVMAALHGGTNTRDLSRIKMAIRYEQKKFIAHASCQEHLASMWYAGASWFQHQNFPIKLVMVPLGIIFIPVTAIVYVFLPYSRIGKILKSPFMKFMNYICSYTAFLVLLFLGTQLSSFKSVHLFNGIEGVVNSLIMFYVLGMFWAECKQLWEEGVKGYFSQMWNYMDITMLALYTAGYSTEGVIYTKANGLYTDNHLIHSQDESILNPQILSKVLFSVANVMSFARIAYILPASETFGQLQISYGRMLQDVGKFIFIYFTVMIAFICGLTSLYSISKNENFAGLMETTGTLFWAAFGMGNSQAPAIKEEPPAETSPGEDGEITDSELLQVVEMVGYILYGVYILGAVVVLINMLIAMMSNTFEDIQKSEDSEWKFARAKLWISFIEQGTTLPIPFNIIPTPKSILRLFRWFRDCVCCEVVGNEWSKEDGKQCEREYKAIMHRVVLRYIHKMKFEKKGESLKDEILDTREEVIFQLHSMYGRLAARLELLEKDVFIMSKHGWDAVGSPNHSSLSYSRSVPSHPGNDSARNSTTDQPREPFLYRRRSYYHERPKRELHEGSGRLSLEERLRKYSGDDADPRRFQSSLNNISGHFDAETNMSDGDKRNRKVSGCPTPVTSPSSGALVTSVGATTVTTGKNQRSADSVRKESVGSGVSQGTDTDEFSLGRRDSFRTRPPLDSAFSPRPGGDRHARDDSLRGSRKSYNSSPRWNQGVIKESSLEDQISGSSEQETSFGAKSDNFLHNASGNKRRETHNHPNIDAPFGLPLGETGPRTTSFTEYHEPKAKRRDTIQSLVLDVHQIPFTKLEGCQPSSASPLPAHPFANPQGLDSLLLSPTDEETSETRRSWSRSSSPRSADCPVNTKTFNFPSHPARHTSASGQSCANTATESHKSGDGVGIDDVESEDQYAAKLCNASHHQSQINSRYYGRPLCVAKTSQSNTSLQKSDGVDVDRPATRSDGTLMDTLDLVEASASFKTGRKLGHVNHVYVPDLTSRQRSLDPRIRDLQQTPTASQTKNSKPNDDPIFYTNVPLETKALFSEAPVYPTAVIYHSHNESGHRPSTTESGRDQGKDPSSKDHPSQYSRNTSSYFPLAKPEVFTVDNEPATQTQSTSTDREHLIPSSGFFSPATVKEEDEYDTDGQQDMNSYLEPSNEELGMARHFSETAVHTGSARTMFMKKRESLPVSSSSKHQRIIHMSRDPRQRYGSNAPHQDYYPPSVGASVSRFHHYPYAVDLDSMSSNLASPDYEVAPMIIPPMATNLSPFPFPTQPNDVFVQRPQMESDVEHGGSSSGNERETPKRKSSSGKKPSLVSLVRGRRSDKVKGQLSEVNHNRSLSLNRSSGGSRKERRTTLQTQRSKEV</sequence>
<dbReference type="PANTHER" id="PTHR10117">
    <property type="entry name" value="TRANSIENT RECEPTOR POTENTIAL CHANNEL"/>
    <property type="match status" value="1"/>
</dbReference>
<gene>
    <name evidence="13" type="ORF">GSLYS_00018080001</name>
</gene>
<evidence type="ECO:0000256" key="1">
    <source>
        <dbReference type="ARBA" id="ARBA00004141"/>
    </source>
</evidence>
<dbReference type="InterPro" id="IPR002110">
    <property type="entry name" value="Ankyrin_rpt"/>
</dbReference>
<dbReference type="GO" id="GO:0034703">
    <property type="term" value="C:cation channel complex"/>
    <property type="evidence" value="ECO:0007669"/>
    <property type="project" value="TreeGrafter"/>
</dbReference>
<feature type="compositionally biased region" description="Polar residues" evidence="10">
    <location>
        <begin position="1651"/>
        <end position="1660"/>
    </location>
</feature>
<feature type="region of interest" description="Disordered" evidence="10">
    <location>
        <begin position="877"/>
        <end position="1088"/>
    </location>
</feature>
<feature type="domain" description="Transient receptor ion channel" evidence="12">
    <location>
        <begin position="217"/>
        <end position="279"/>
    </location>
</feature>
<evidence type="ECO:0000256" key="9">
    <source>
        <dbReference type="ARBA" id="ARBA00023303"/>
    </source>
</evidence>
<feature type="compositionally biased region" description="Polar residues" evidence="10">
    <location>
        <begin position="1177"/>
        <end position="1189"/>
    </location>
</feature>